<keyword evidence="1" id="KW-0812">Transmembrane</keyword>
<dbReference type="InParanoid" id="A0A371RHM6"/>
<feature type="transmembrane region" description="Helical" evidence="1">
    <location>
        <begin position="88"/>
        <end position="109"/>
    </location>
</feature>
<dbReference type="EMBL" id="QUQO01000001">
    <property type="protein sequence ID" value="RFB04949.1"/>
    <property type="molecule type" value="Genomic_DNA"/>
</dbReference>
<accession>A0A371RHM6</accession>
<feature type="transmembrane region" description="Helical" evidence="1">
    <location>
        <begin position="54"/>
        <end position="76"/>
    </location>
</feature>
<gene>
    <name evidence="2" type="ORF">DX908_06400</name>
</gene>
<evidence type="ECO:0000313" key="3">
    <source>
        <dbReference type="Proteomes" id="UP000264589"/>
    </source>
</evidence>
<dbReference type="InterPro" id="IPR013901">
    <property type="entry name" value="Anthrone_oxy"/>
</dbReference>
<keyword evidence="3" id="KW-1185">Reference proteome</keyword>
<feature type="transmembrane region" description="Helical" evidence="1">
    <location>
        <begin position="6"/>
        <end position="27"/>
    </location>
</feature>
<dbReference type="AlphaFoldDB" id="A0A371RHM6"/>
<dbReference type="Proteomes" id="UP000264589">
    <property type="component" value="Unassembled WGS sequence"/>
</dbReference>
<dbReference type="Pfam" id="PF08592">
    <property type="entry name" value="Anthrone_oxy"/>
    <property type="match status" value="1"/>
</dbReference>
<name>A0A371RHM6_9PROT</name>
<keyword evidence="1" id="KW-0472">Membrane</keyword>
<keyword evidence="1" id="KW-1133">Transmembrane helix</keyword>
<evidence type="ECO:0000256" key="1">
    <source>
        <dbReference type="SAM" id="Phobius"/>
    </source>
</evidence>
<sequence length="162" mass="17847">MNFDHLDIVLTGTGLTAALVAGVFLTFSELVMDALGRLDEPSGIKGMQRINRRVFRTIFLFSALGLVPVMGGLSFISWNQLEGSSRMLVIAGSLTYLIGMFGVTMFGNVPMNEKLAQMVPEALEACEYWHHYLKVWTRWNHLRTASSFIAGGLYMLAPLAGA</sequence>
<organism evidence="2 3">
    <name type="scientific">Parvularcula marina</name>
    <dbReference type="NCBI Taxonomy" id="2292771"/>
    <lineage>
        <taxon>Bacteria</taxon>
        <taxon>Pseudomonadati</taxon>
        <taxon>Pseudomonadota</taxon>
        <taxon>Alphaproteobacteria</taxon>
        <taxon>Parvularculales</taxon>
        <taxon>Parvularculaceae</taxon>
        <taxon>Parvularcula</taxon>
    </lineage>
</organism>
<comment type="caution">
    <text evidence="2">The sequence shown here is derived from an EMBL/GenBank/DDBJ whole genome shotgun (WGS) entry which is preliminary data.</text>
</comment>
<protein>
    <submittedName>
        <fullName evidence="2">DUF1772 domain-containing protein</fullName>
    </submittedName>
</protein>
<proteinExistence type="predicted"/>
<evidence type="ECO:0000313" key="2">
    <source>
        <dbReference type="EMBL" id="RFB04949.1"/>
    </source>
</evidence>
<reference evidence="2 3" key="1">
    <citation type="submission" date="2018-08" db="EMBL/GenBank/DDBJ databases">
        <title>Parvularcula sp. SM1705, isolated from surface water of the South Sea China.</title>
        <authorList>
            <person name="Sun L."/>
        </authorList>
    </citation>
    <scope>NUCLEOTIDE SEQUENCE [LARGE SCALE GENOMIC DNA]</scope>
    <source>
        <strain evidence="2 3">SM1705</strain>
    </source>
</reference>
<dbReference type="RefSeq" id="WP_116391580.1">
    <property type="nucleotide sequence ID" value="NZ_QUQO01000001.1"/>
</dbReference>
<dbReference type="OrthoDB" id="428263at2"/>